<dbReference type="GO" id="GO:0003009">
    <property type="term" value="P:skeletal muscle contraction"/>
    <property type="evidence" value="ECO:0007669"/>
    <property type="project" value="TreeGrafter"/>
</dbReference>
<organism evidence="10 11">
    <name type="scientific">Pieris brassicae</name>
    <name type="common">White butterfly</name>
    <name type="synonym">Large white butterfly</name>
    <dbReference type="NCBI Taxonomy" id="7116"/>
    <lineage>
        <taxon>Eukaryota</taxon>
        <taxon>Metazoa</taxon>
        <taxon>Ecdysozoa</taxon>
        <taxon>Arthropoda</taxon>
        <taxon>Hexapoda</taxon>
        <taxon>Insecta</taxon>
        <taxon>Pterygota</taxon>
        <taxon>Neoptera</taxon>
        <taxon>Endopterygota</taxon>
        <taxon>Lepidoptera</taxon>
        <taxon>Glossata</taxon>
        <taxon>Ditrysia</taxon>
        <taxon>Papilionoidea</taxon>
        <taxon>Pieridae</taxon>
        <taxon>Pierinae</taxon>
        <taxon>Pieris</taxon>
    </lineage>
</organism>
<evidence type="ECO:0000256" key="3">
    <source>
        <dbReference type="ARBA" id="ARBA00022475"/>
    </source>
</evidence>
<feature type="compositionally biased region" description="Pro residues" evidence="9">
    <location>
        <begin position="61"/>
        <end position="74"/>
    </location>
</feature>
<accession>A0A9P0WU39</accession>
<comment type="caution">
    <text evidence="10">The sequence shown here is derived from an EMBL/GenBank/DDBJ whole genome shotgun (WGS) entry which is preliminary data.</text>
</comment>
<dbReference type="GO" id="GO:0005886">
    <property type="term" value="C:plasma membrane"/>
    <property type="evidence" value="ECO:0007669"/>
    <property type="project" value="UniProtKB-SubCell"/>
</dbReference>
<protein>
    <submittedName>
        <fullName evidence="10">Uncharacterized protein</fullName>
    </submittedName>
</protein>
<feature type="compositionally biased region" description="Polar residues" evidence="9">
    <location>
        <begin position="233"/>
        <end position="243"/>
    </location>
</feature>
<keyword evidence="3" id="KW-1003">Cell membrane</keyword>
<dbReference type="EMBL" id="CALOZG010000001">
    <property type="protein sequence ID" value="CAH3828968.1"/>
    <property type="molecule type" value="Genomic_DNA"/>
</dbReference>
<evidence type="ECO:0000313" key="11">
    <source>
        <dbReference type="Proteomes" id="UP001152562"/>
    </source>
</evidence>
<evidence type="ECO:0000256" key="7">
    <source>
        <dbReference type="ARBA" id="ARBA00023136"/>
    </source>
</evidence>
<dbReference type="Gene3D" id="1.20.1270.60">
    <property type="entry name" value="Arfaptin homology (AH) domain/BAR domain"/>
    <property type="match status" value="1"/>
</dbReference>
<feature type="region of interest" description="Disordered" evidence="9">
    <location>
        <begin position="795"/>
        <end position="821"/>
    </location>
</feature>
<feature type="compositionally biased region" description="Basic residues" evidence="9">
    <location>
        <begin position="217"/>
        <end position="228"/>
    </location>
</feature>
<keyword evidence="6" id="KW-0862">Zinc</keyword>
<sequence>MYVIYPADEVVSLTYSSPSAPRPRPRPTLDIIVDLPPHAPSEAQAPTPPPAPTRALTVPKTAPPELAPRAPASPTPSSERPAKPRDRTKKLFKKLGRHEDNEFGKIVRTPAPDEFELPAPLPTPAFSRKNIFDRDFDALFEVASTPEFCANIRVTTPEPDRRSDVSAPHFPSPSTSSLSLLPPRPQSEPTANSTPAQTSPQSTPPAQRSSFEGSSPKPKKVSFFRKFSRSRETPSTSAKMQQPSIEMALRELTHPSHNEQLKNQQQVTFKLVKTVADFTTQLSQVYERHSSELQVLVATFRKRNSELRKERASCPSSLFHTWETFLQEVDADVMGFNNAASSLERTVAVPLIEKTFHMKVQARKLFAHREGCEVILGKADDQLNKSRQEYRTAFLNYCDNSSPVNLATYYDSHNNYVQQLTATNAMIEQYHNHTLPTILQELEEILTDVTTAVSDAICQDGEIMSEKCTHQLRRYESLCTQARAVSSTADLAHLARTLLTNQPPMRAPIRAFLPPYPPEPDDSPIDVPAETMPPVLRGEMLLDRMGGGQARLNYEQLRKDAIDLELQIKQLQEGLESLMRLQNRGLESNIYSKVNEIQEEISMKKYDYRATQLHLAAVRAQDKLIIMKQITPRKDNLKYDDENVKYKLNTVYVNSAKSKAKKSKKQDDDDGVRYKLAPITPKSKAIDKRKSKPKIKVNFWSNKHLVQSKNATNKKDSKQRHTICTTDHSDKQKVPVVKVRKRVSFLPSPVFTDDHVPMVTVPDDLTIQLNSANAKAMEDGLNLIYVNETDINNLHEQNRKKSKTSTTQTSPRTSKGCNSVQTNWGNENELEFFSKYVVQKLRRMETNQRIYAENLINTVLMFGQLRKLNGKSKILEA</sequence>
<dbReference type="PANTHER" id="PTHR15135:SF7">
    <property type="entry name" value="STAC-LIKE, ISOFORM J"/>
    <property type="match status" value="1"/>
</dbReference>
<proteinExistence type="predicted"/>
<dbReference type="SUPFAM" id="SSF103657">
    <property type="entry name" value="BAR/IMD domain-like"/>
    <property type="match status" value="1"/>
</dbReference>
<evidence type="ECO:0000256" key="4">
    <source>
        <dbReference type="ARBA" id="ARBA00022490"/>
    </source>
</evidence>
<dbReference type="Proteomes" id="UP001152562">
    <property type="component" value="Unassembled WGS sequence"/>
</dbReference>
<feature type="coiled-coil region" evidence="8">
    <location>
        <begin position="554"/>
        <end position="581"/>
    </location>
</feature>
<feature type="compositionally biased region" description="Basic residues" evidence="9">
    <location>
        <begin position="86"/>
        <end position="96"/>
    </location>
</feature>
<reference evidence="10" key="1">
    <citation type="submission" date="2022-05" db="EMBL/GenBank/DDBJ databases">
        <authorList>
            <person name="Okamura Y."/>
        </authorList>
    </citation>
    <scope>NUCLEOTIDE SEQUENCE</scope>
</reference>
<evidence type="ECO:0000256" key="8">
    <source>
        <dbReference type="SAM" id="Coils"/>
    </source>
</evidence>
<evidence type="ECO:0000256" key="5">
    <source>
        <dbReference type="ARBA" id="ARBA00022737"/>
    </source>
</evidence>
<keyword evidence="11" id="KW-1185">Reference proteome</keyword>
<name>A0A9P0WU39_PIEBR</name>
<gene>
    <name evidence="10" type="ORF">PIBRA_LOCUS129</name>
</gene>
<evidence type="ECO:0000256" key="6">
    <source>
        <dbReference type="ARBA" id="ARBA00022771"/>
    </source>
</evidence>
<comment type="subcellular location">
    <subcellularLocation>
        <location evidence="1">Cell membrane</location>
    </subcellularLocation>
    <subcellularLocation>
        <location evidence="2">Cytoplasm</location>
    </subcellularLocation>
</comment>
<evidence type="ECO:0000256" key="1">
    <source>
        <dbReference type="ARBA" id="ARBA00004236"/>
    </source>
</evidence>
<keyword evidence="7" id="KW-0472">Membrane</keyword>
<dbReference type="GO" id="GO:1903078">
    <property type="term" value="P:positive regulation of protein localization to plasma membrane"/>
    <property type="evidence" value="ECO:0007669"/>
    <property type="project" value="TreeGrafter"/>
</dbReference>
<feature type="region of interest" description="Disordered" evidence="9">
    <location>
        <begin position="14"/>
        <end position="127"/>
    </location>
</feature>
<dbReference type="PANTHER" id="PTHR15135">
    <property type="entry name" value="STAC"/>
    <property type="match status" value="1"/>
</dbReference>
<dbReference type="GO" id="GO:0005737">
    <property type="term" value="C:cytoplasm"/>
    <property type="evidence" value="ECO:0007669"/>
    <property type="project" value="UniProtKB-SubCell"/>
</dbReference>
<dbReference type="InterPro" id="IPR039688">
    <property type="entry name" value="STAC1/2/3"/>
</dbReference>
<keyword evidence="4" id="KW-0963">Cytoplasm</keyword>
<feature type="compositionally biased region" description="Low complexity" evidence="9">
    <location>
        <begin position="172"/>
        <end position="207"/>
    </location>
</feature>
<keyword evidence="8" id="KW-0175">Coiled coil</keyword>
<feature type="region of interest" description="Disordered" evidence="9">
    <location>
        <begin position="156"/>
        <end position="243"/>
    </location>
</feature>
<evidence type="ECO:0000256" key="2">
    <source>
        <dbReference type="ARBA" id="ARBA00004496"/>
    </source>
</evidence>
<feature type="compositionally biased region" description="Low complexity" evidence="9">
    <location>
        <begin position="804"/>
        <end position="815"/>
    </location>
</feature>
<keyword evidence="5" id="KW-0677">Repeat</keyword>
<keyword evidence="6" id="KW-0479">Metal-binding</keyword>
<dbReference type="InterPro" id="IPR027267">
    <property type="entry name" value="AH/BAR_dom_sf"/>
</dbReference>
<dbReference type="AlphaFoldDB" id="A0A9P0WU39"/>
<feature type="region of interest" description="Disordered" evidence="9">
    <location>
        <begin position="710"/>
        <end position="729"/>
    </location>
</feature>
<keyword evidence="6" id="KW-0863">Zinc-finger</keyword>
<evidence type="ECO:0000256" key="9">
    <source>
        <dbReference type="SAM" id="MobiDB-lite"/>
    </source>
</evidence>
<dbReference type="GO" id="GO:0008270">
    <property type="term" value="F:zinc ion binding"/>
    <property type="evidence" value="ECO:0007669"/>
    <property type="project" value="UniProtKB-KW"/>
</dbReference>
<evidence type="ECO:0000313" key="10">
    <source>
        <dbReference type="EMBL" id="CAH3828968.1"/>
    </source>
</evidence>